<keyword evidence="4 7" id="KW-0269">Exonuclease</keyword>
<dbReference type="InterPro" id="IPR003141">
    <property type="entry name" value="Pol/His_phosphatase_N"/>
</dbReference>
<sequence length="1293" mass="144576">MKVRYRIVPKQNKKAAFYVNCYNKQIKIEAIDANFSTLTSLQEKLATWYREKNISFTEIPNNANNECCFAWSLNPQTGEGMDTYYYGGGCGVGELIEEMEARRQEQMGDVYESNFGDVQNFDDSYGYAPGPDEYDEDDEFKPMMQSSGLSYFDDAPVVYDYVPNRSNGDGESTEATNGSDGTANGGSNGTASTSSKTVGTAARSMNNGSSAKSGANGSYGNTSYNNGGFNGSGKFGGKSSGKKNFKGGAPRKDLPTDEGMVLGPNIEGEVVDIMSVQSGGRNLVFEGVFVGLDKRDTKTGKSIVNGSIVDKTNSIKFIKFTNTPEEGAALLKQLKGLKGALVQGDVDFEDCFENDFILNLRSVKAVDHTVERNDTRDDSEKRVELHLHTKMSDKDALVTVKDLFKTVKKWGHPAVAITDHGVVQAFPEAQALGKELGVKVIYGVEAYLIDDENEDKRFHIILLAKNMVGLRNLYKMISISHLDYFKRRPRLPREVIQEHREGIIIGSACEAGELMQSIIKGKPKERLLDIASFYDYLEIQPHTNNMFLLRKGLVPDEQSLIDMNKTIIELGEALDIPVCATCDVHYLNPEEKIYREIMLTASGFTDANEQPDLHLRTTDEMLVAFPYLSPEKAFEVVVTNTRNINDSIENIKPVPDGTYSPKIEGADQSLEEMCYKNAEALYGSPLPAPVQERLEYELTRIIRNGYGVLYYIAHKLVKKSLDEGYLVGSRGSVGSSFVATMAEITEVNPLPPHYVCPHCKWSEFFLKGEYAGGFDLPRKKCPECGTDLKTNGHDIPFAIFMGFEGDKVPDIDLNFSGDYQAKAHKYTEELFGRDNVFKAGTIGTIADKTAFGYVRKYAEIRGIQARNGFFEALAKGFTNVKNTTGQHPGGIMVCPRDMDVHHFTPIQYPANKKESGVITTHFDYHSIEGRMTKLDILGHDDPTIIRMLEDLTGVDVQDIPFDDPQTLSLFSSTEAIGLTPEQLQGDKVASLAVPECGTSFVRRMLEDSRPQCFSDLVRISGFSHGTNVWLDNAQDLIKNNVCKLNEAISTRDDIMNYLMHRGMEPLKCFFVMENVRKGKGIEKKNKQGQPTTDFEGEMRANNIPDWFIDSCKKISYLFPRAHAVAYVMMAFRIAWFKINYPLAFYAAYFSIRAKAFDLKIMTGDIHVQLAEFKRIKALDRMASPKEKDLMSALEVSMEMCQRGFRFINVDLEHSQARRFSIKDGALLPPFLAIESLGEKVADAIVEERNQRPFTSLKDMQRRCKVSNTIIETMKDLKCTGNLPEDEQMSLFGM</sequence>
<keyword evidence="7" id="KW-0540">Nuclease</keyword>
<dbReference type="InterPro" id="IPR004805">
    <property type="entry name" value="DnaE2/DnaE/PolC"/>
</dbReference>
<keyword evidence="11" id="KW-1185">Reference proteome</keyword>
<dbReference type="InterPro" id="IPR040982">
    <property type="entry name" value="DNA_pol3_finger"/>
</dbReference>
<feature type="domain" description="Polymerase/histidinol phosphatase N-terminal" evidence="9">
    <location>
        <begin position="383"/>
        <end position="450"/>
    </location>
</feature>
<dbReference type="Gene3D" id="6.10.140.1510">
    <property type="match status" value="1"/>
</dbReference>
<dbReference type="Gene3D" id="1.10.150.870">
    <property type="match status" value="1"/>
</dbReference>
<dbReference type="SMART" id="SM00481">
    <property type="entry name" value="POLIIIAc"/>
    <property type="match status" value="1"/>
</dbReference>
<feature type="region of interest" description="Disordered" evidence="8">
    <location>
        <begin position="121"/>
        <end position="147"/>
    </location>
</feature>
<evidence type="ECO:0000256" key="6">
    <source>
        <dbReference type="ARBA" id="ARBA00049244"/>
    </source>
</evidence>
<keyword evidence="5 7" id="KW-0239">DNA-directed DNA polymerase</keyword>
<comment type="function">
    <text evidence="7">Required for replicative DNA synthesis. This DNA polymerase also exhibits 3' to 5' exonuclease activity.</text>
</comment>
<evidence type="ECO:0000256" key="5">
    <source>
        <dbReference type="ARBA" id="ARBA00022932"/>
    </source>
</evidence>
<dbReference type="InterPro" id="IPR004013">
    <property type="entry name" value="PHP_dom"/>
</dbReference>
<dbReference type="InterPro" id="IPR006308">
    <property type="entry name" value="Pol_III_a_PolC-type_gram_pos"/>
</dbReference>
<comment type="catalytic activity">
    <reaction evidence="6 7">
        <text>DNA(n) + a 2'-deoxyribonucleoside 5'-triphosphate = DNA(n+1) + diphosphate</text>
        <dbReference type="Rhea" id="RHEA:22508"/>
        <dbReference type="Rhea" id="RHEA-COMP:17339"/>
        <dbReference type="Rhea" id="RHEA-COMP:17340"/>
        <dbReference type="ChEBI" id="CHEBI:33019"/>
        <dbReference type="ChEBI" id="CHEBI:61560"/>
        <dbReference type="ChEBI" id="CHEBI:173112"/>
        <dbReference type="EC" id="2.7.7.7"/>
    </reaction>
</comment>
<evidence type="ECO:0000313" key="10">
    <source>
        <dbReference type="EMBL" id="MDV5088965.1"/>
    </source>
</evidence>
<dbReference type="Pfam" id="PF14579">
    <property type="entry name" value="HHH_6"/>
    <property type="match status" value="1"/>
</dbReference>
<dbReference type="Gene3D" id="3.20.20.140">
    <property type="entry name" value="Metal-dependent hydrolases"/>
    <property type="match status" value="1"/>
</dbReference>
<dbReference type="Gene3D" id="3.30.1900.20">
    <property type="match status" value="2"/>
</dbReference>
<keyword evidence="7" id="KW-0963">Cytoplasm</keyword>
<dbReference type="NCBIfam" id="TIGR01405">
    <property type="entry name" value="polC_Gram_pos"/>
    <property type="match status" value="1"/>
</dbReference>
<dbReference type="NCBIfam" id="NF001688">
    <property type="entry name" value="PRK00448.1"/>
    <property type="match status" value="1"/>
</dbReference>
<organism evidence="10 11">
    <name type="scientific">Veillonella absiana</name>
    <dbReference type="NCBI Taxonomy" id="3079305"/>
    <lineage>
        <taxon>Bacteria</taxon>
        <taxon>Bacillati</taxon>
        <taxon>Bacillota</taxon>
        <taxon>Negativicutes</taxon>
        <taxon>Veillonellales</taxon>
        <taxon>Veillonellaceae</taxon>
        <taxon>Veillonella</taxon>
    </lineage>
</organism>
<keyword evidence="3 7" id="KW-0235">DNA replication</keyword>
<feature type="region of interest" description="Disordered" evidence="8">
    <location>
        <begin position="239"/>
        <end position="261"/>
    </location>
</feature>
<accession>A0ABU3ZAL4</accession>
<dbReference type="SUPFAM" id="SSF89550">
    <property type="entry name" value="PHP domain-like"/>
    <property type="match status" value="1"/>
</dbReference>
<dbReference type="Pfam" id="PF17657">
    <property type="entry name" value="DNA_pol3_finger"/>
    <property type="match status" value="1"/>
</dbReference>
<dbReference type="EC" id="2.7.7.7" evidence="7"/>
<dbReference type="PANTHER" id="PTHR32294:SF5">
    <property type="entry name" value="DNA POLYMERASE III POLC-TYPE"/>
    <property type="match status" value="1"/>
</dbReference>
<dbReference type="PANTHER" id="PTHR32294">
    <property type="entry name" value="DNA POLYMERASE III SUBUNIT ALPHA"/>
    <property type="match status" value="1"/>
</dbReference>
<dbReference type="InterPro" id="IPR029460">
    <property type="entry name" value="DNAPol_HHH"/>
</dbReference>
<comment type="subcellular location">
    <subcellularLocation>
        <location evidence="7">Cytoplasm</location>
    </subcellularLocation>
</comment>
<protein>
    <recommendedName>
        <fullName evidence="7">DNA polymerase III PolC-type</fullName>
        <shortName evidence="7">PolIII</shortName>
        <ecNumber evidence="7">2.7.7.7</ecNumber>
    </recommendedName>
</protein>
<evidence type="ECO:0000256" key="1">
    <source>
        <dbReference type="ARBA" id="ARBA00022679"/>
    </source>
</evidence>
<evidence type="ECO:0000256" key="7">
    <source>
        <dbReference type="HAMAP-Rule" id="MF_00356"/>
    </source>
</evidence>
<dbReference type="InterPro" id="IPR012340">
    <property type="entry name" value="NA-bd_OB-fold"/>
</dbReference>
<dbReference type="Pfam" id="PF02811">
    <property type="entry name" value="PHP"/>
    <property type="match status" value="1"/>
</dbReference>
<reference evidence="10 11" key="1">
    <citation type="submission" date="2023-10" db="EMBL/GenBank/DDBJ databases">
        <title>Veillonella sp. nov., isolated from a pig farm feces dump.</title>
        <authorList>
            <person name="Chang Y.-H."/>
        </authorList>
    </citation>
    <scope>NUCLEOTIDE SEQUENCE [LARGE SCALE GENOMIC DNA]</scope>
    <source>
        <strain evidence="10 11">YH-vei2233</strain>
    </source>
</reference>
<feature type="compositionally biased region" description="Polar residues" evidence="8">
    <location>
        <begin position="164"/>
        <end position="174"/>
    </location>
</feature>
<keyword evidence="1 7" id="KW-0808">Transferase</keyword>
<keyword evidence="7" id="KW-0378">Hydrolase</keyword>
<proteinExistence type="inferred from homology"/>
<name>A0ABU3ZAL4_9FIRM</name>
<evidence type="ECO:0000256" key="4">
    <source>
        <dbReference type="ARBA" id="ARBA00022839"/>
    </source>
</evidence>
<dbReference type="Gene3D" id="2.40.50.140">
    <property type="entry name" value="Nucleic acid-binding proteins"/>
    <property type="match status" value="1"/>
</dbReference>
<comment type="caution">
    <text evidence="10">The sequence shown here is derived from an EMBL/GenBank/DDBJ whole genome shotgun (WGS) entry which is preliminary data.</text>
</comment>
<dbReference type="EMBL" id="JAWJZB010000010">
    <property type="protein sequence ID" value="MDV5088965.1"/>
    <property type="molecule type" value="Genomic_DNA"/>
</dbReference>
<feature type="region of interest" description="Disordered" evidence="8">
    <location>
        <begin position="160"/>
        <end position="217"/>
    </location>
</feature>
<dbReference type="SUPFAM" id="SSF160975">
    <property type="entry name" value="AF1531-like"/>
    <property type="match status" value="1"/>
</dbReference>
<evidence type="ECO:0000256" key="2">
    <source>
        <dbReference type="ARBA" id="ARBA00022695"/>
    </source>
</evidence>
<feature type="compositionally biased region" description="Low complexity" evidence="8">
    <location>
        <begin position="206"/>
        <end position="217"/>
    </location>
</feature>
<evidence type="ECO:0000256" key="3">
    <source>
        <dbReference type="ARBA" id="ARBA00022705"/>
    </source>
</evidence>
<dbReference type="CDD" id="cd07435">
    <property type="entry name" value="PHP_PolIIIA_POLC"/>
    <property type="match status" value="1"/>
</dbReference>
<dbReference type="Pfam" id="PF07733">
    <property type="entry name" value="DNA_pol3_alpha"/>
    <property type="match status" value="2"/>
</dbReference>
<evidence type="ECO:0000313" key="11">
    <source>
        <dbReference type="Proteomes" id="UP001272515"/>
    </source>
</evidence>
<keyword evidence="2 7" id="KW-0548">Nucleotidyltransferase</keyword>
<gene>
    <name evidence="7" type="primary">polC</name>
    <name evidence="10" type="ORF">RVY80_09020</name>
</gene>
<evidence type="ECO:0000259" key="9">
    <source>
        <dbReference type="SMART" id="SM00481"/>
    </source>
</evidence>
<dbReference type="GO" id="GO:0003887">
    <property type="term" value="F:DNA-directed DNA polymerase activity"/>
    <property type="evidence" value="ECO:0007669"/>
    <property type="project" value="UniProtKB-EC"/>
</dbReference>
<comment type="similarity">
    <text evidence="7">Belongs to the DNA polymerase type-C family. PolC subfamily.</text>
</comment>
<dbReference type="Proteomes" id="UP001272515">
    <property type="component" value="Unassembled WGS sequence"/>
</dbReference>
<dbReference type="HAMAP" id="MF_00356">
    <property type="entry name" value="DNApol_PolC"/>
    <property type="match status" value="1"/>
</dbReference>
<dbReference type="InterPro" id="IPR044923">
    <property type="entry name" value="PolC_middle_finger_sf"/>
</dbReference>
<dbReference type="InterPro" id="IPR016195">
    <property type="entry name" value="Pol/histidinol_Pase-like"/>
</dbReference>
<evidence type="ECO:0000256" key="8">
    <source>
        <dbReference type="SAM" id="MobiDB-lite"/>
    </source>
</evidence>
<dbReference type="Gene3D" id="1.10.150.700">
    <property type="entry name" value="PolC, middle finger domain"/>
    <property type="match status" value="1"/>
</dbReference>
<dbReference type="InterPro" id="IPR011708">
    <property type="entry name" value="DNA_pol3_alpha_NTPase_dom"/>
</dbReference>